<evidence type="ECO:0000256" key="6">
    <source>
        <dbReference type="ARBA" id="ARBA00023136"/>
    </source>
</evidence>
<dbReference type="Pfam" id="PF00528">
    <property type="entry name" value="BPD_transp_1"/>
    <property type="match status" value="1"/>
</dbReference>
<evidence type="ECO:0000256" key="4">
    <source>
        <dbReference type="ARBA" id="ARBA00022692"/>
    </source>
</evidence>
<dbReference type="AlphaFoldDB" id="A0A0S6W6Y3"/>
<dbReference type="InterPro" id="IPR000515">
    <property type="entry name" value="MetI-like"/>
</dbReference>
<feature type="transmembrane region" description="Helical" evidence="7">
    <location>
        <begin position="68"/>
        <end position="89"/>
    </location>
</feature>
<feature type="domain" description="ABC transmembrane type-1" evidence="8">
    <location>
        <begin position="64"/>
        <end position="254"/>
    </location>
</feature>
<feature type="transmembrane region" description="Helical" evidence="7">
    <location>
        <begin position="9"/>
        <end position="29"/>
    </location>
</feature>
<feature type="transmembrane region" description="Helical" evidence="7">
    <location>
        <begin position="101"/>
        <end position="119"/>
    </location>
</feature>
<dbReference type="InterPro" id="IPR035906">
    <property type="entry name" value="MetI-like_sf"/>
</dbReference>
<keyword evidence="5 7" id="KW-1133">Transmembrane helix</keyword>
<keyword evidence="2 7" id="KW-0813">Transport</keyword>
<dbReference type="PROSITE" id="PS50928">
    <property type="entry name" value="ABC_TM1"/>
    <property type="match status" value="1"/>
</dbReference>
<name>A0A0S6W6Y3_VECG1</name>
<dbReference type="Gene3D" id="1.10.3720.10">
    <property type="entry name" value="MetI-like"/>
    <property type="match status" value="1"/>
</dbReference>
<accession>A0A0S6W6Y3</accession>
<dbReference type="PANTHER" id="PTHR32243:SF18">
    <property type="entry name" value="INNER MEMBRANE ABC TRANSPORTER PERMEASE PROTEIN YCJP"/>
    <property type="match status" value="1"/>
</dbReference>
<feature type="transmembrane region" description="Helical" evidence="7">
    <location>
        <begin position="175"/>
        <end position="197"/>
    </location>
</feature>
<reference evidence="9" key="1">
    <citation type="journal article" date="2015" name="PeerJ">
        <title>First genomic representation of candidate bacterial phylum KSB3 points to enhanced environmental sensing as a trigger of wastewater bulking.</title>
        <authorList>
            <person name="Sekiguchi Y."/>
            <person name="Ohashi A."/>
            <person name="Parks D.H."/>
            <person name="Yamauchi T."/>
            <person name="Tyson G.W."/>
            <person name="Hugenholtz P."/>
        </authorList>
    </citation>
    <scope>NUCLEOTIDE SEQUENCE [LARGE SCALE GENOMIC DNA]</scope>
</reference>
<dbReference type="HOGENOM" id="CLU_016047_1_2_0"/>
<keyword evidence="3" id="KW-1003">Cell membrane</keyword>
<evidence type="ECO:0000259" key="8">
    <source>
        <dbReference type="PROSITE" id="PS50928"/>
    </source>
</evidence>
<dbReference type="CDD" id="cd06261">
    <property type="entry name" value="TM_PBP2"/>
    <property type="match status" value="1"/>
</dbReference>
<evidence type="ECO:0000256" key="5">
    <source>
        <dbReference type="ARBA" id="ARBA00022989"/>
    </source>
</evidence>
<feature type="transmembrane region" description="Helical" evidence="7">
    <location>
        <begin position="131"/>
        <end position="154"/>
    </location>
</feature>
<dbReference type="GO" id="GO:0055085">
    <property type="term" value="P:transmembrane transport"/>
    <property type="evidence" value="ECO:0007669"/>
    <property type="project" value="InterPro"/>
</dbReference>
<dbReference type="InterPro" id="IPR050901">
    <property type="entry name" value="BP-dep_ABC_trans_perm"/>
</dbReference>
<comment type="subcellular location">
    <subcellularLocation>
        <location evidence="1 7">Cell membrane</location>
        <topology evidence="1 7">Multi-pass membrane protein</topology>
    </subcellularLocation>
</comment>
<dbReference type="STRING" id="1499967.U27_02232"/>
<evidence type="ECO:0000313" key="10">
    <source>
        <dbReference type="Proteomes" id="UP000030661"/>
    </source>
</evidence>
<dbReference type="GO" id="GO:0005886">
    <property type="term" value="C:plasma membrane"/>
    <property type="evidence" value="ECO:0007669"/>
    <property type="project" value="UniProtKB-SubCell"/>
</dbReference>
<evidence type="ECO:0000256" key="1">
    <source>
        <dbReference type="ARBA" id="ARBA00004651"/>
    </source>
</evidence>
<dbReference type="SUPFAM" id="SSF161098">
    <property type="entry name" value="MetI-like"/>
    <property type="match status" value="1"/>
</dbReference>
<evidence type="ECO:0000313" key="9">
    <source>
        <dbReference type="EMBL" id="GAK55399.1"/>
    </source>
</evidence>
<dbReference type="Proteomes" id="UP000030661">
    <property type="component" value="Unassembled WGS sequence"/>
</dbReference>
<dbReference type="eggNOG" id="COG0395">
    <property type="taxonomic scope" value="Bacteria"/>
</dbReference>
<evidence type="ECO:0000256" key="7">
    <source>
        <dbReference type="RuleBase" id="RU363032"/>
    </source>
</evidence>
<proteinExistence type="inferred from homology"/>
<keyword evidence="10" id="KW-1185">Reference proteome</keyword>
<sequence>MKRKWIDRICWVGFVLIAIFALAPLLWGLRTSLTPNTELSLFPKHLTLEHYRNIFSRPLFLLYIKNTLLVALAAIAVTLPIGMMGGYALARYHFPGKNLSFALMILPLLPPIAILVPLVSYINRMGIYDTLFAVMMVTVVFNLPFAVWMLRNFIMATPVAIEESALIDGCSPFGVLWRIVLPSIFPGVIAVSVFIFINSWNGYLLAFALIASPQKRVLSQAILAFIGAWGTDWGGLSAVGILALIPPVALFVLFQRWFIAGIVGQQLK</sequence>
<dbReference type="EMBL" id="DF820463">
    <property type="protein sequence ID" value="GAK55399.1"/>
    <property type="molecule type" value="Genomic_DNA"/>
</dbReference>
<gene>
    <name evidence="9" type="ORF">U27_02232</name>
</gene>
<keyword evidence="6 7" id="KW-0472">Membrane</keyword>
<protein>
    <recommendedName>
        <fullName evidence="8">ABC transmembrane type-1 domain-containing protein</fullName>
    </recommendedName>
</protein>
<evidence type="ECO:0000256" key="3">
    <source>
        <dbReference type="ARBA" id="ARBA00022475"/>
    </source>
</evidence>
<dbReference type="PANTHER" id="PTHR32243">
    <property type="entry name" value="MALTOSE TRANSPORT SYSTEM PERMEASE-RELATED"/>
    <property type="match status" value="1"/>
</dbReference>
<comment type="similarity">
    <text evidence="7">Belongs to the binding-protein-dependent transport system permease family.</text>
</comment>
<organism evidence="9">
    <name type="scientific">Vecturithrix granuli</name>
    <dbReference type="NCBI Taxonomy" id="1499967"/>
    <lineage>
        <taxon>Bacteria</taxon>
        <taxon>Candidatus Moduliflexota</taxon>
        <taxon>Candidatus Vecturitrichia</taxon>
        <taxon>Candidatus Vecturitrichales</taxon>
        <taxon>Candidatus Vecturitrichaceae</taxon>
        <taxon>Candidatus Vecturithrix</taxon>
    </lineage>
</organism>
<feature type="transmembrane region" description="Helical" evidence="7">
    <location>
        <begin position="233"/>
        <end position="254"/>
    </location>
</feature>
<evidence type="ECO:0000256" key="2">
    <source>
        <dbReference type="ARBA" id="ARBA00022448"/>
    </source>
</evidence>
<keyword evidence="4 7" id="KW-0812">Transmembrane</keyword>